<dbReference type="PANTHER" id="PTHR23402">
    <property type="entry name" value="PROTEASE FAMILY C15 PYROGLUTAMYL-PEPTIDASE I-RELATED"/>
    <property type="match status" value="1"/>
</dbReference>
<keyword evidence="6" id="KW-1185">Reference proteome</keyword>
<dbReference type="Pfam" id="PF01470">
    <property type="entry name" value="Peptidase_C15"/>
    <property type="match status" value="1"/>
</dbReference>
<organism evidence="5 6">
    <name type="scientific">Globisporangium ultimum (strain ATCC 200006 / CBS 805.95 / DAOM BR144)</name>
    <name type="common">Pythium ultimum</name>
    <dbReference type="NCBI Taxonomy" id="431595"/>
    <lineage>
        <taxon>Eukaryota</taxon>
        <taxon>Sar</taxon>
        <taxon>Stramenopiles</taxon>
        <taxon>Oomycota</taxon>
        <taxon>Peronosporomycetes</taxon>
        <taxon>Pythiales</taxon>
        <taxon>Pythiaceae</taxon>
        <taxon>Globisporangium</taxon>
    </lineage>
</organism>
<dbReference type="InterPro" id="IPR016125">
    <property type="entry name" value="Peptidase_C15-like"/>
</dbReference>
<evidence type="ECO:0000256" key="4">
    <source>
        <dbReference type="ARBA" id="ARBA00022807"/>
    </source>
</evidence>
<dbReference type="SUPFAM" id="SSF53182">
    <property type="entry name" value="Pyrrolidone carboxyl peptidase (pyroglutamate aminopeptidase)"/>
    <property type="match status" value="1"/>
</dbReference>
<protein>
    <recommendedName>
        <fullName evidence="7">Pyroglutamyl-peptidase I</fullName>
    </recommendedName>
</protein>
<proteinExistence type="inferred from homology"/>
<comment type="similarity">
    <text evidence="1">Belongs to the peptidase C15 family.</text>
</comment>
<dbReference type="InterPro" id="IPR036440">
    <property type="entry name" value="Peptidase_C15-like_sf"/>
</dbReference>
<dbReference type="OMA" id="PGRFVCN"/>
<evidence type="ECO:0008006" key="7">
    <source>
        <dbReference type="Google" id="ProtNLM"/>
    </source>
</evidence>
<dbReference type="InParanoid" id="K3W7U6"/>
<dbReference type="GO" id="GO:0008234">
    <property type="term" value="F:cysteine-type peptidase activity"/>
    <property type="evidence" value="ECO:0007669"/>
    <property type="project" value="UniProtKB-KW"/>
</dbReference>
<keyword evidence="3" id="KW-0378">Hydrolase</keyword>
<reference evidence="5" key="3">
    <citation type="submission" date="2015-02" db="UniProtKB">
        <authorList>
            <consortium name="EnsemblProtists"/>
        </authorList>
    </citation>
    <scope>IDENTIFICATION</scope>
    <source>
        <strain evidence="5">DAOM BR144</strain>
    </source>
</reference>
<dbReference type="HOGENOM" id="CLU_070714_0_0_1"/>
<keyword evidence="2" id="KW-0645">Protease</keyword>
<evidence type="ECO:0000313" key="6">
    <source>
        <dbReference type="Proteomes" id="UP000019132"/>
    </source>
</evidence>
<dbReference type="EMBL" id="GL376620">
    <property type="status" value="NOT_ANNOTATED_CDS"/>
    <property type="molecule type" value="Genomic_DNA"/>
</dbReference>
<evidence type="ECO:0000256" key="2">
    <source>
        <dbReference type="ARBA" id="ARBA00022670"/>
    </source>
</evidence>
<dbReference type="eggNOG" id="KOG4755">
    <property type="taxonomic scope" value="Eukaryota"/>
</dbReference>
<dbReference type="Gene3D" id="3.40.630.20">
    <property type="entry name" value="Peptidase C15, pyroglutamyl peptidase I-like"/>
    <property type="match status" value="1"/>
</dbReference>
<dbReference type="Proteomes" id="UP000019132">
    <property type="component" value="Unassembled WGS sequence"/>
</dbReference>
<reference evidence="6" key="2">
    <citation type="submission" date="2010-04" db="EMBL/GenBank/DDBJ databases">
        <authorList>
            <person name="Buell R."/>
            <person name="Hamilton J."/>
            <person name="Hostetler J."/>
        </authorList>
    </citation>
    <scope>NUCLEOTIDE SEQUENCE [LARGE SCALE GENOMIC DNA]</scope>
    <source>
        <strain evidence="6">DAOM:BR144</strain>
    </source>
</reference>
<sequence>MANATMTQAVNATEVPVQQQKRDVYLTGFGKFDTIIENPTTHIVNAIAADANVTEAVVLEVSAEGSLEMLAPLRKKAEFALESFGYNLADFRIPDERGWVAQNVVINADEDDALKTMLPLDEMLADLERVNANARISTDPGRYICNYVYFHSLHWVKTQDANHYALFLHVPEFELIPMDEQVQFVRRVIELVAALD</sequence>
<dbReference type="EnsemblProtists" id="PYU1_T001037">
    <property type="protein sequence ID" value="PYU1_T001037"/>
    <property type="gene ID" value="PYU1_G001037"/>
</dbReference>
<reference evidence="6" key="1">
    <citation type="journal article" date="2010" name="Genome Biol.">
        <title>Genome sequence of the necrotrophic plant pathogen Pythium ultimum reveals original pathogenicity mechanisms and effector repertoire.</title>
        <authorList>
            <person name="Levesque C.A."/>
            <person name="Brouwer H."/>
            <person name="Cano L."/>
            <person name="Hamilton J.P."/>
            <person name="Holt C."/>
            <person name="Huitema E."/>
            <person name="Raffaele S."/>
            <person name="Robideau G.P."/>
            <person name="Thines M."/>
            <person name="Win J."/>
            <person name="Zerillo M.M."/>
            <person name="Beakes G.W."/>
            <person name="Boore J.L."/>
            <person name="Busam D."/>
            <person name="Dumas B."/>
            <person name="Ferriera S."/>
            <person name="Fuerstenberg S.I."/>
            <person name="Gachon C.M."/>
            <person name="Gaulin E."/>
            <person name="Govers F."/>
            <person name="Grenville-Briggs L."/>
            <person name="Horner N."/>
            <person name="Hostetler J."/>
            <person name="Jiang R.H."/>
            <person name="Johnson J."/>
            <person name="Krajaejun T."/>
            <person name="Lin H."/>
            <person name="Meijer H.J."/>
            <person name="Moore B."/>
            <person name="Morris P."/>
            <person name="Phuntmart V."/>
            <person name="Puiu D."/>
            <person name="Shetty J."/>
            <person name="Stajich J.E."/>
            <person name="Tripathy S."/>
            <person name="Wawra S."/>
            <person name="van West P."/>
            <person name="Whitty B.R."/>
            <person name="Coutinho P.M."/>
            <person name="Henrissat B."/>
            <person name="Martin F."/>
            <person name="Thomas P.D."/>
            <person name="Tyler B.M."/>
            <person name="De Vries R.P."/>
            <person name="Kamoun S."/>
            <person name="Yandell M."/>
            <person name="Tisserat N."/>
            <person name="Buell C.R."/>
        </authorList>
    </citation>
    <scope>NUCLEOTIDE SEQUENCE</scope>
    <source>
        <strain evidence="6">DAOM:BR144</strain>
    </source>
</reference>
<accession>K3W7U6</accession>
<name>K3W7U6_GLOUD</name>
<dbReference type="PANTHER" id="PTHR23402:SF1">
    <property type="entry name" value="PYROGLUTAMYL-PEPTIDASE I"/>
    <property type="match status" value="1"/>
</dbReference>
<evidence type="ECO:0000256" key="3">
    <source>
        <dbReference type="ARBA" id="ARBA00022801"/>
    </source>
</evidence>
<evidence type="ECO:0000313" key="5">
    <source>
        <dbReference type="EnsemblProtists" id="PYU1_T001037"/>
    </source>
</evidence>
<keyword evidence="4" id="KW-0788">Thiol protease</keyword>
<dbReference type="GO" id="GO:0006508">
    <property type="term" value="P:proteolysis"/>
    <property type="evidence" value="ECO:0007669"/>
    <property type="project" value="UniProtKB-KW"/>
</dbReference>
<evidence type="ECO:0000256" key="1">
    <source>
        <dbReference type="ARBA" id="ARBA00006641"/>
    </source>
</evidence>
<dbReference type="VEuPathDB" id="FungiDB:PYU1_G001037"/>
<dbReference type="AlphaFoldDB" id="K3W7U6"/>